<evidence type="ECO:0000313" key="3">
    <source>
        <dbReference type="Proteomes" id="UP000019487"/>
    </source>
</evidence>
<keyword evidence="1" id="KW-0175">Coiled coil</keyword>
<comment type="caution">
    <text evidence="2">The sequence shown here is derived from an EMBL/GenBank/DDBJ whole genome shotgun (WGS) entry which is preliminary data.</text>
</comment>
<organism evidence="2 3">
    <name type="scientific">Sclerotinia borealis (strain F-4128)</name>
    <dbReference type="NCBI Taxonomy" id="1432307"/>
    <lineage>
        <taxon>Eukaryota</taxon>
        <taxon>Fungi</taxon>
        <taxon>Dikarya</taxon>
        <taxon>Ascomycota</taxon>
        <taxon>Pezizomycotina</taxon>
        <taxon>Leotiomycetes</taxon>
        <taxon>Helotiales</taxon>
        <taxon>Sclerotiniaceae</taxon>
        <taxon>Sclerotinia</taxon>
    </lineage>
</organism>
<dbReference type="Proteomes" id="UP000019487">
    <property type="component" value="Unassembled WGS sequence"/>
</dbReference>
<reference evidence="2 3" key="1">
    <citation type="journal article" date="2014" name="Genome Announc.">
        <title>Draft genome sequence of Sclerotinia borealis, a psychrophilic plant pathogenic fungus.</title>
        <authorList>
            <person name="Mardanov A.V."/>
            <person name="Beletsky A.V."/>
            <person name="Kadnikov V.V."/>
            <person name="Ignatov A.N."/>
            <person name="Ravin N.V."/>
        </authorList>
    </citation>
    <scope>NUCLEOTIDE SEQUENCE [LARGE SCALE GENOMIC DNA]</scope>
    <source>
        <strain evidence="3">F-4157</strain>
    </source>
</reference>
<feature type="coiled-coil region" evidence="1">
    <location>
        <begin position="2"/>
        <end position="43"/>
    </location>
</feature>
<gene>
    <name evidence="2" type="ORF">SBOR_2581</name>
</gene>
<evidence type="ECO:0000313" key="2">
    <source>
        <dbReference type="EMBL" id="ESZ97036.1"/>
    </source>
</evidence>
<accession>W9CMG8</accession>
<name>W9CMG8_SCLBF</name>
<keyword evidence="3" id="KW-1185">Reference proteome</keyword>
<evidence type="ECO:0000256" key="1">
    <source>
        <dbReference type="SAM" id="Coils"/>
    </source>
</evidence>
<protein>
    <submittedName>
        <fullName evidence="2">Uncharacterized protein</fullName>
    </submittedName>
</protein>
<dbReference type="HOGENOM" id="CLU_2795404_0_0_1"/>
<proteinExistence type="predicted"/>
<dbReference type="AlphaFoldDB" id="W9CMG8"/>
<dbReference type="EMBL" id="AYSA01000105">
    <property type="protein sequence ID" value="ESZ97036.1"/>
    <property type="molecule type" value="Genomic_DNA"/>
</dbReference>
<sequence length="68" mass="8393">MIQSELQELAQIKAEIRRHREKIREHEQQVVKLLKEEKLLMESTQWWRDYNKKVKMEVKNALADMEKE</sequence>